<protein>
    <recommendedName>
        <fullName evidence="3">DUF3667 domain-containing protein</fullName>
    </recommendedName>
</protein>
<proteinExistence type="predicted"/>
<keyword evidence="1" id="KW-0812">Transmembrane</keyword>
<feature type="transmembrane region" description="Helical" evidence="1">
    <location>
        <begin position="73"/>
        <end position="90"/>
    </location>
</feature>
<feature type="transmembrane region" description="Helical" evidence="1">
    <location>
        <begin position="122"/>
        <end position="141"/>
    </location>
</feature>
<feature type="transmembrane region" description="Helical" evidence="1">
    <location>
        <begin position="212"/>
        <end position="233"/>
    </location>
</feature>
<name>A0A3B0TNW5_9ZZZZ</name>
<dbReference type="EMBL" id="UOEL01000018">
    <property type="protein sequence ID" value="VAW10324.1"/>
    <property type="molecule type" value="Genomic_DNA"/>
</dbReference>
<organism evidence="2">
    <name type="scientific">hydrothermal vent metagenome</name>
    <dbReference type="NCBI Taxonomy" id="652676"/>
    <lineage>
        <taxon>unclassified sequences</taxon>
        <taxon>metagenomes</taxon>
        <taxon>ecological metagenomes</taxon>
    </lineage>
</organism>
<evidence type="ECO:0000256" key="1">
    <source>
        <dbReference type="SAM" id="Phobius"/>
    </source>
</evidence>
<reference evidence="2" key="1">
    <citation type="submission" date="2018-06" db="EMBL/GenBank/DDBJ databases">
        <authorList>
            <person name="Zhirakovskaya E."/>
        </authorList>
    </citation>
    <scope>NUCLEOTIDE SEQUENCE</scope>
</reference>
<feature type="transmembrane region" description="Helical" evidence="1">
    <location>
        <begin position="148"/>
        <end position="172"/>
    </location>
</feature>
<dbReference type="Pfam" id="PF12412">
    <property type="entry name" value="DUF3667"/>
    <property type="match status" value="1"/>
</dbReference>
<keyword evidence="1" id="KW-1133">Transmembrane helix</keyword>
<accession>A0A3B0TNW5</accession>
<dbReference type="InterPro" id="IPR022134">
    <property type="entry name" value="DUF3667"/>
</dbReference>
<evidence type="ECO:0000313" key="2">
    <source>
        <dbReference type="EMBL" id="VAW10324.1"/>
    </source>
</evidence>
<dbReference type="AlphaFoldDB" id="A0A3B0TNW5"/>
<sequence length="236" mass="27206">MSNCKKCKSELKGNYCSNCGRPTELTRIDSQYILSEIGSVLNFEKGILFTIKELVTNPGQSIHKFIIEDRNRLVKPIIFLIVTSLIYTIVNQIFHIEDGYIAVESDKKTTTLLIFNWIQNNYGYANIIMSLFIAIWIKIFFRKNEYNFFEILILLCFVMGVGMLIFSIFGIIEGLTRLKIMQISGVIGIVYCSWAIGQFFGKKKKTNYLKAFFFYLLGMISFTFLAIFIGTIIDLM</sequence>
<feature type="transmembrane region" description="Helical" evidence="1">
    <location>
        <begin position="178"/>
        <end position="200"/>
    </location>
</feature>
<keyword evidence="1" id="KW-0472">Membrane</keyword>
<gene>
    <name evidence="2" type="ORF">MNBD_BACTEROID03-1590</name>
</gene>
<evidence type="ECO:0008006" key="3">
    <source>
        <dbReference type="Google" id="ProtNLM"/>
    </source>
</evidence>